<evidence type="ECO:0000256" key="3">
    <source>
        <dbReference type="ARBA" id="ARBA00022692"/>
    </source>
</evidence>
<dbReference type="InterPro" id="IPR039859">
    <property type="entry name" value="PFA4/ZDH16/20/ERF2-like"/>
</dbReference>
<evidence type="ECO:0000256" key="13">
    <source>
        <dbReference type="SAM" id="MobiDB-lite"/>
    </source>
</evidence>
<name>A0A084QNN1_STAC4</name>
<evidence type="ECO:0000313" key="16">
    <source>
        <dbReference type="Proteomes" id="UP000028524"/>
    </source>
</evidence>
<accession>A0A084QNN1</accession>
<evidence type="ECO:0000259" key="14">
    <source>
        <dbReference type="Pfam" id="PF01529"/>
    </source>
</evidence>
<feature type="region of interest" description="Disordered" evidence="13">
    <location>
        <begin position="358"/>
        <end position="391"/>
    </location>
</feature>
<dbReference type="Proteomes" id="UP000028524">
    <property type="component" value="Unassembled WGS sequence"/>
</dbReference>
<keyword evidence="8 11" id="KW-0449">Lipoprotein</keyword>
<evidence type="ECO:0000256" key="8">
    <source>
        <dbReference type="ARBA" id="ARBA00023288"/>
    </source>
</evidence>
<feature type="active site" description="S-palmitoyl cysteine intermediate" evidence="11">
    <location>
        <position position="115"/>
    </location>
</feature>
<keyword evidence="4 11" id="KW-0256">Endoplasmic reticulum</keyword>
<evidence type="ECO:0000256" key="10">
    <source>
        <dbReference type="ARBA" id="ARBA00048048"/>
    </source>
</evidence>
<keyword evidence="5 11" id="KW-1133">Transmembrane helix</keyword>
<dbReference type="OMA" id="WEIERHK"/>
<evidence type="ECO:0000256" key="7">
    <source>
        <dbReference type="ARBA" id="ARBA00023139"/>
    </source>
</evidence>
<comment type="domain">
    <text evidence="11 12">The DHHC domain is required for palmitoyltransferase activity.</text>
</comment>
<feature type="transmembrane region" description="Helical" evidence="11 12">
    <location>
        <begin position="12"/>
        <end position="33"/>
    </location>
</feature>
<comment type="catalytic activity">
    <reaction evidence="10 11 12">
        <text>L-cysteinyl-[protein] + hexadecanoyl-CoA = S-hexadecanoyl-L-cysteinyl-[protein] + CoA</text>
        <dbReference type="Rhea" id="RHEA:36683"/>
        <dbReference type="Rhea" id="RHEA-COMP:10131"/>
        <dbReference type="Rhea" id="RHEA-COMP:11032"/>
        <dbReference type="ChEBI" id="CHEBI:29950"/>
        <dbReference type="ChEBI" id="CHEBI:57287"/>
        <dbReference type="ChEBI" id="CHEBI:57379"/>
        <dbReference type="ChEBI" id="CHEBI:74151"/>
        <dbReference type="EC" id="2.3.1.225"/>
    </reaction>
</comment>
<dbReference type="FunCoup" id="A0A084QNN1">
    <property type="interactions" value="28"/>
</dbReference>
<comment type="similarity">
    <text evidence="11">Belongs to the DHHC palmitoyltransferase family. PFA4 subfamily.</text>
</comment>
<evidence type="ECO:0000256" key="9">
    <source>
        <dbReference type="ARBA" id="ARBA00023315"/>
    </source>
</evidence>
<dbReference type="EC" id="2.3.1.225" evidence="11"/>
<keyword evidence="6 11" id="KW-0472">Membrane</keyword>
<keyword evidence="9 11" id="KW-0012">Acyltransferase</keyword>
<organism evidence="15 16">
    <name type="scientific">Stachybotrys chlorohalonatus (strain IBT 40285)</name>
    <dbReference type="NCBI Taxonomy" id="1283841"/>
    <lineage>
        <taxon>Eukaryota</taxon>
        <taxon>Fungi</taxon>
        <taxon>Dikarya</taxon>
        <taxon>Ascomycota</taxon>
        <taxon>Pezizomycotina</taxon>
        <taxon>Sordariomycetes</taxon>
        <taxon>Hypocreomycetidae</taxon>
        <taxon>Hypocreales</taxon>
        <taxon>Stachybotryaceae</taxon>
        <taxon>Stachybotrys</taxon>
    </lineage>
</organism>
<reference evidence="15 16" key="1">
    <citation type="journal article" date="2014" name="BMC Genomics">
        <title>Comparative genome sequencing reveals chemotype-specific gene clusters in the toxigenic black mold Stachybotrys.</title>
        <authorList>
            <person name="Semeiks J."/>
            <person name="Borek D."/>
            <person name="Otwinowski Z."/>
            <person name="Grishin N.V."/>
        </authorList>
    </citation>
    <scope>NUCLEOTIDE SEQUENCE [LARGE SCALE GENOMIC DNA]</scope>
    <source>
        <strain evidence="15 16">IBT 40285</strain>
    </source>
</reference>
<dbReference type="STRING" id="1283841.A0A084QNN1"/>
<dbReference type="InterPro" id="IPR033682">
    <property type="entry name" value="PFA4"/>
</dbReference>
<keyword evidence="7 11" id="KW-0564">Palmitate</keyword>
<dbReference type="InParanoid" id="A0A084QNN1"/>
<comment type="subcellular location">
    <subcellularLocation>
        <location evidence="11">Endoplasmic reticulum membrane</location>
        <topology evidence="11">Multi-pass membrane protein</topology>
    </subcellularLocation>
    <subcellularLocation>
        <location evidence="1">Membrane</location>
        <topology evidence="1">Multi-pass membrane protein</topology>
    </subcellularLocation>
</comment>
<evidence type="ECO:0000313" key="15">
    <source>
        <dbReference type="EMBL" id="KFA65566.1"/>
    </source>
</evidence>
<dbReference type="HOGENOM" id="CLU_027721_8_1_1"/>
<feature type="transmembrane region" description="Helical" evidence="11 12">
    <location>
        <begin position="172"/>
        <end position="197"/>
    </location>
</feature>
<feature type="domain" description="Palmitoyltransferase DHHC" evidence="14">
    <location>
        <begin position="83"/>
        <end position="211"/>
    </location>
</feature>
<protein>
    <recommendedName>
        <fullName evidence="11">Palmitoyltransferase PFA4</fullName>
        <ecNumber evidence="11">2.3.1.225</ecNumber>
    </recommendedName>
    <alternativeName>
        <fullName evidence="11">Protein S-acyltransferase</fullName>
        <shortName evidence="11">PAT</shortName>
    </alternativeName>
    <alternativeName>
        <fullName evidence="11">Protein fatty acyltransferase 4</fullName>
    </alternativeName>
</protein>
<evidence type="ECO:0000256" key="11">
    <source>
        <dbReference type="HAMAP-Rule" id="MF_03199"/>
    </source>
</evidence>
<dbReference type="EMBL" id="KL660592">
    <property type="protein sequence ID" value="KFA65566.1"/>
    <property type="molecule type" value="Genomic_DNA"/>
</dbReference>
<evidence type="ECO:0000256" key="6">
    <source>
        <dbReference type="ARBA" id="ARBA00023136"/>
    </source>
</evidence>
<evidence type="ECO:0000256" key="4">
    <source>
        <dbReference type="ARBA" id="ARBA00022824"/>
    </source>
</evidence>
<keyword evidence="3 11" id="KW-0812">Transmembrane</keyword>
<gene>
    <name evidence="11" type="primary">PFA4</name>
    <name evidence="15" type="ORF">S40285_04317</name>
</gene>
<feature type="transmembrane region" description="Helical" evidence="11 12">
    <location>
        <begin position="45"/>
        <end position="63"/>
    </location>
</feature>
<dbReference type="PROSITE" id="PS50216">
    <property type="entry name" value="DHHC"/>
    <property type="match status" value="1"/>
</dbReference>
<dbReference type="Pfam" id="PF01529">
    <property type="entry name" value="DHHC"/>
    <property type="match status" value="1"/>
</dbReference>
<keyword evidence="2 11" id="KW-0808">Transferase</keyword>
<evidence type="ECO:0000256" key="2">
    <source>
        <dbReference type="ARBA" id="ARBA00022679"/>
    </source>
</evidence>
<dbReference type="OrthoDB" id="331948at2759"/>
<feature type="compositionally biased region" description="Acidic residues" evidence="13">
    <location>
        <begin position="358"/>
        <end position="373"/>
    </location>
</feature>
<dbReference type="InterPro" id="IPR001594">
    <property type="entry name" value="Palmitoyltrfase_DHHC"/>
</dbReference>
<evidence type="ECO:0000256" key="1">
    <source>
        <dbReference type="ARBA" id="ARBA00004141"/>
    </source>
</evidence>
<dbReference type="HAMAP" id="MF_03199">
    <property type="entry name" value="DHHC_PAT_PFA4"/>
    <property type="match status" value="1"/>
</dbReference>
<feature type="transmembrane region" description="Helical" evidence="11 12">
    <location>
        <begin position="133"/>
        <end position="152"/>
    </location>
</feature>
<sequence length="427" mass="48841">MVGFNDAPLIQKLAVPAVCLLISFLGYVSQLVFQYSALEPGPPSQTEAVVFNSLLLLLWYAYYKAVTVDPGQYAFSEKVMEAEGRWCNKCTAPKPLRAHHCKLCKRCVPRMDHHCPWTGNCVSMTTFPHFLRFLVYTNMSLWMLGHLLWQRFYAIWQARHLPAYLGPSVPALVSLAMLSIICFFTTSALGIILVTTVRSWVLNRTMIEGWELERHEAIADRPSKDWWEMTGPDGKPISFERVEFPYDVGFFTNMSQAMGTSNPFLWFYPFSGNPSISKTGKGSGWTWEENGFNRTEGMWPPPDPDKIRRAGRDWPAAGRNLDAELRELDLSPEEAKMAFKRRQEQDVKRRRMLMAELEEQDDFGENSDYEEDPSVDKGWSNTDGDRLGDFGVDEDAYDVVDADESDDNVPLGELLRRRNVVATDRQE</sequence>
<evidence type="ECO:0000256" key="12">
    <source>
        <dbReference type="RuleBase" id="RU079119"/>
    </source>
</evidence>
<dbReference type="PANTHER" id="PTHR12246">
    <property type="entry name" value="PALMITOYLTRANSFERASE ZDHHC16"/>
    <property type="match status" value="1"/>
</dbReference>
<proteinExistence type="inferred from homology"/>
<dbReference type="GO" id="GO:0019706">
    <property type="term" value="F:protein-cysteine S-palmitoyltransferase activity"/>
    <property type="evidence" value="ECO:0007669"/>
    <property type="project" value="UniProtKB-UniRule"/>
</dbReference>
<dbReference type="AlphaFoldDB" id="A0A084QNN1"/>
<dbReference type="GO" id="GO:0005789">
    <property type="term" value="C:endoplasmic reticulum membrane"/>
    <property type="evidence" value="ECO:0007669"/>
    <property type="project" value="UniProtKB-SubCell"/>
</dbReference>
<comment type="function">
    <text evidence="11">Mediates the reversible addition of palmitate to target proteins, thereby regulating their membrane association and biological function.</text>
</comment>
<keyword evidence="16" id="KW-1185">Reference proteome</keyword>
<evidence type="ECO:0000256" key="5">
    <source>
        <dbReference type="ARBA" id="ARBA00022989"/>
    </source>
</evidence>